<organism evidence="6 7">
    <name type="scientific">Massilia cavernae</name>
    <dbReference type="NCBI Taxonomy" id="2320864"/>
    <lineage>
        <taxon>Bacteria</taxon>
        <taxon>Pseudomonadati</taxon>
        <taxon>Pseudomonadota</taxon>
        <taxon>Betaproteobacteria</taxon>
        <taxon>Burkholderiales</taxon>
        <taxon>Oxalobacteraceae</taxon>
        <taxon>Telluria group</taxon>
        <taxon>Massilia</taxon>
    </lineage>
</organism>
<reference evidence="6 7" key="1">
    <citation type="submission" date="2018-09" db="EMBL/GenBank/DDBJ databases">
        <authorList>
            <person name="Zhu H."/>
        </authorList>
    </citation>
    <scope>NUCLEOTIDE SEQUENCE [LARGE SCALE GENOMIC DNA]</scope>
    <source>
        <strain evidence="6 7">K1S02-61</strain>
    </source>
</reference>
<name>A0A418Y7R8_9BURK</name>
<dbReference type="GO" id="GO:0016491">
    <property type="term" value="F:oxidoreductase activity"/>
    <property type="evidence" value="ECO:0007669"/>
    <property type="project" value="UniProtKB-KW"/>
</dbReference>
<comment type="cofactor">
    <cofactor evidence="1">
        <name>FAD</name>
        <dbReference type="ChEBI" id="CHEBI:57692"/>
    </cofactor>
</comment>
<dbReference type="PANTHER" id="PTHR43563">
    <property type="entry name" value="AMINE OXIDASE"/>
    <property type="match status" value="1"/>
</dbReference>
<keyword evidence="3" id="KW-0560">Oxidoreductase</keyword>
<dbReference type="InterPro" id="IPR001613">
    <property type="entry name" value="Flavin_amine_oxidase"/>
</dbReference>
<feature type="binding site" evidence="4">
    <location>
        <begin position="89"/>
        <end position="90"/>
    </location>
    <ligand>
        <name>FAD</name>
        <dbReference type="ChEBI" id="CHEBI:57692"/>
    </ligand>
</feature>
<dbReference type="InterPro" id="IPR036188">
    <property type="entry name" value="FAD/NAD-bd_sf"/>
</dbReference>
<keyword evidence="7" id="KW-1185">Reference proteome</keyword>
<feature type="binding site" evidence="4">
    <location>
        <position position="288"/>
    </location>
    <ligand>
        <name>FAD</name>
        <dbReference type="ChEBI" id="CHEBI:57692"/>
    </ligand>
</feature>
<feature type="binding site" evidence="4">
    <location>
        <position position="391"/>
    </location>
    <ligand>
        <name>substrate</name>
    </ligand>
</feature>
<sequence length="493" mass="53856">MKDQDQNDSNMLANIGRRGFMRRAGVGAGAVAAGSALGTAAAATPASGSKHAAKTRGVDYDVIVLGGGFAGVTAARDSSKNGYKTLLLEARDRLGGRTWTKEFSGHKVEMGGTWIHWTQPFVWAEVQRYKLDVVETPKGRVAPGVEIRILVEGRCEILDKPEQIGPVIGVVNKYFADARRYWERPYDASFRWNELLKGDKLSALNAIQDMSLTPVQRVALEAYAAGLSHGPLDQVSHLEVNRWWALPGGSMTALHDSCGRYTFKEGTISLIRKMVEDGKVEARLSTPVTAVDDKGDHVVVTTAGGQRLTAAAVIVGLPMNVVHRVQFTPALDPLVAEAGRERHAGTGIKLLIRVKGRLSQTHVTALAPPTHPFSFVTTYVMAEDHTILVMFGPDPKRIDYSDTAAVQQALRDFFPDVVVEALDHHSWTDDQYARGTWCNYKPGWFAKYHDRFQKDRGRVVFGQGDHGEGWRGFIDGAIGAGMGAANRVKTKLG</sequence>
<dbReference type="PANTHER" id="PTHR43563:SF1">
    <property type="entry name" value="AMINE OXIDASE [FLAVIN-CONTAINING] B"/>
    <property type="match status" value="1"/>
</dbReference>
<feature type="domain" description="Amine oxidase" evidence="5">
    <location>
        <begin position="69"/>
        <end position="488"/>
    </location>
</feature>
<dbReference type="PROSITE" id="PS51318">
    <property type="entry name" value="TAT"/>
    <property type="match status" value="1"/>
</dbReference>
<dbReference type="EMBL" id="QYUP01000017">
    <property type="protein sequence ID" value="RJG26437.1"/>
    <property type="molecule type" value="Genomic_DNA"/>
</dbReference>
<accession>A0A418Y7R8</accession>
<comment type="caution">
    <text evidence="6">The sequence shown here is derived from an EMBL/GenBank/DDBJ whole genome shotgun (WGS) entry which is preliminary data.</text>
</comment>
<evidence type="ECO:0000313" key="7">
    <source>
        <dbReference type="Proteomes" id="UP000284006"/>
    </source>
</evidence>
<dbReference type="AlphaFoldDB" id="A0A418Y7R8"/>
<evidence type="ECO:0000256" key="2">
    <source>
        <dbReference type="ARBA" id="ARBA00005995"/>
    </source>
</evidence>
<evidence type="ECO:0000256" key="1">
    <source>
        <dbReference type="ARBA" id="ARBA00001974"/>
    </source>
</evidence>
<dbReference type="PRINTS" id="PR00757">
    <property type="entry name" value="AMINEOXDASEF"/>
</dbReference>
<protein>
    <submittedName>
        <fullName evidence="6">FAD-dependent oxidoreductase</fullName>
    </submittedName>
</protein>
<dbReference type="InterPro" id="IPR006311">
    <property type="entry name" value="TAT_signal"/>
</dbReference>
<dbReference type="SUPFAM" id="SSF51905">
    <property type="entry name" value="FAD/NAD(P)-binding domain"/>
    <property type="match status" value="1"/>
</dbReference>
<dbReference type="Proteomes" id="UP000284006">
    <property type="component" value="Unassembled WGS sequence"/>
</dbReference>
<proteinExistence type="inferred from homology"/>
<evidence type="ECO:0000313" key="6">
    <source>
        <dbReference type="EMBL" id="RJG26437.1"/>
    </source>
</evidence>
<evidence type="ECO:0000259" key="5">
    <source>
        <dbReference type="Pfam" id="PF01593"/>
    </source>
</evidence>
<dbReference type="InterPro" id="IPR050703">
    <property type="entry name" value="Flavin_MAO"/>
</dbReference>
<dbReference type="Gene3D" id="3.90.660.10">
    <property type="match status" value="2"/>
</dbReference>
<comment type="similarity">
    <text evidence="2">Belongs to the flavin monoamine oxidase family.</text>
</comment>
<evidence type="ECO:0000256" key="4">
    <source>
        <dbReference type="PIRSR" id="PIRSR601613-1"/>
    </source>
</evidence>
<dbReference type="RefSeq" id="WP_119809255.1">
    <property type="nucleotide sequence ID" value="NZ_QYUP01000017.1"/>
</dbReference>
<dbReference type="OrthoDB" id="3972913at2"/>
<dbReference type="Gene3D" id="3.50.50.60">
    <property type="entry name" value="FAD/NAD(P)-binding domain"/>
    <property type="match status" value="2"/>
</dbReference>
<evidence type="ECO:0000256" key="3">
    <source>
        <dbReference type="ARBA" id="ARBA00023002"/>
    </source>
</evidence>
<dbReference type="Pfam" id="PF01593">
    <property type="entry name" value="Amino_oxidase"/>
    <property type="match status" value="1"/>
</dbReference>
<gene>
    <name evidence="6" type="ORF">D3872_02085</name>
</gene>
<dbReference type="InterPro" id="IPR002937">
    <property type="entry name" value="Amino_oxidase"/>
</dbReference>